<reference evidence="9 10" key="1">
    <citation type="submission" date="2016-07" db="EMBL/GenBank/DDBJ databases">
        <title>Pervasive Adenine N6-methylation of Active Genes in Fungi.</title>
        <authorList>
            <consortium name="DOE Joint Genome Institute"/>
            <person name="Mondo S.J."/>
            <person name="Dannebaum R.O."/>
            <person name="Kuo R.C."/>
            <person name="Labutti K."/>
            <person name="Haridas S."/>
            <person name="Kuo A."/>
            <person name="Salamov A."/>
            <person name="Ahrendt S.R."/>
            <person name="Lipzen A."/>
            <person name="Sullivan W."/>
            <person name="Andreopoulos W.B."/>
            <person name="Clum A."/>
            <person name="Lindquist E."/>
            <person name="Daum C."/>
            <person name="Ramamoorthy G.K."/>
            <person name="Gryganskyi A."/>
            <person name="Culley D."/>
            <person name="Magnuson J.K."/>
            <person name="James T.Y."/>
            <person name="O'Malley M.A."/>
            <person name="Stajich J.E."/>
            <person name="Spatafora J.W."/>
            <person name="Visel A."/>
            <person name="Grigoriev I.V."/>
        </authorList>
    </citation>
    <scope>NUCLEOTIDE SEQUENCE [LARGE SCALE GENOMIC DNA]</scope>
    <source>
        <strain evidence="9 10">62-1032</strain>
    </source>
</reference>
<feature type="transmembrane region" description="Helical" evidence="7">
    <location>
        <begin position="413"/>
        <end position="432"/>
    </location>
</feature>
<feature type="domain" description="Major facilitator superfamily (MFS) profile" evidence="8">
    <location>
        <begin position="81"/>
        <end position="507"/>
    </location>
</feature>
<feature type="transmembrane region" description="Helical" evidence="7">
    <location>
        <begin position="241"/>
        <end position="262"/>
    </location>
</feature>
<proteinExistence type="predicted"/>
<comment type="subcellular location">
    <subcellularLocation>
        <location evidence="1">Membrane</location>
        <topology evidence="1">Multi-pass membrane protein</topology>
    </subcellularLocation>
</comment>
<dbReference type="InParanoid" id="A0A1Y2G419"/>
<evidence type="ECO:0000313" key="9">
    <source>
        <dbReference type="EMBL" id="ORY90782.1"/>
    </source>
</evidence>
<dbReference type="STRING" id="106004.A0A1Y2G419"/>
<dbReference type="Pfam" id="PF07690">
    <property type="entry name" value="MFS_1"/>
    <property type="match status" value="1"/>
</dbReference>
<dbReference type="PANTHER" id="PTHR43791:SF65">
    <property type="entry name" value="MAJOR FACILITATOR SUPERFAMILY (MFS) PROFILE DOMAIN-CONTAINING PROTEIN-RELATED"/>
    <property type="match status" value="1"/>
</dbReference>
<name>A0A1Y2G419_9BASI</name>
<feature type="compositionally biased region" description="Basic and acidic residues" evidence="6">
    <location>
        <begin position="1"/>
        <end position="24"/>
    </location>
</feature>
<dbReference type="PANTHER" id="PTHR43791">
    <property type="entry name" value="PERMEASE-RELATED"/>
    <property type="match status" value="1"/>
</dbReference>
<dbReference type="Proteomes" id="UP000193467">
    <property type="component" value="Unassembled WGS sequence"/>
</dbReference>
<keyword evidence="3 7" id="KW-0812">Transmembrane</keyword>
<comment type="caution">
    <text evidence="9">The sequence shown here is derived from an EMBL/GenBank/DDBJ whole genome shotgun (WGS) entry which is preliminary data.</text>
</comment>
<dbReference type="GO" id="GO:0022857">
    <property type="term" value="F:transmembrane transporter activity"/>
    <property type="evidence" value="ECO:0007669"/>
    <property type="project" value="InterPro"/>
</dbReference>
<feature type="transmembrane region" description="Helical" evidence="7">
    <location>
        <begin position="452"/>
        <end position="470"/>
    </location>
</feature>
<evidence type="ECO:0000256" key="2">
    <source>
        <dbReference type="ARBA" id="ARBA00022448"/>
    </source>
</evidence>
<keyword evidence="2" id="KW-0813">Transport</keyword>
<feature type="transmembrane region" description="Helical" evidence="7">
    <location>
        <begin position="178"/>
        <end position="197"/>
    </location>
</feature>
<feature type="region of interest" description="Disordered" evidence="6">
    <location>
        <begin position="1"/>
        <end position="34"/>
    </location>
</feature>
<protein>
    <submittedName>
        <fullName evidence="9">Major facilitator superfamily domain-containing protein</fullName>
    </submittedName>
</protein>
<dbReference type="FunFam" id="1.20.1250.20:FF:000106">
    <property type="entry name" value="MFS transporter, putative"/>
    <property type="match status" value="1"/>
</dbReference>
<feature type="transmembrane region" description="Helical" evidence="7">
    <location>
        <begin position="323"/>
        <end position="343"/>
    </location>
</feature>
<evidence type="ECO:0000313" key="10">
    <source>
        <dbReference type="Proteomes" id="UP000193467"/>
    </source>
</evidence>
<gene>
    <name evidence="9" type="ORF">BCR35DRAFT_328541</name>
</gene>
<keyword evidence="4 7" id="KW-1133">Transmembrane helix</keyword>
<organism evidence="9 10">
    <name type="scientific">Leucosporidium creatinivorum</name>
    <dbReference type="NCBI Taxonomy" id="106004"/>
    <lineage>
        <taxon>Eukaryota</taxon>
        <taxon>Fungi</taxon>
        <taxon>Dikarya</taxon>
        <taxon>Basidiomycota</taxon>
        <taxon>Pucciniomycotina</taxon>
        <taxon>Microbotryomycetes</taxon>
        <taxon>Leucosporidiales</taxon>
        <taxon>Leucosporidium</taxon>
    </lineage>
</organism>
<accession>A0A1Y2G419</accession>
<dbReference type="OrthoDB" id="1935484at2759"/>
<feature type="transmembrane region" description="Helical" evidence="7">
    <location>
        <begin position="387"/>
        <end position="407"/>
    </location>
</feature>
<dbReference type="Gene3D" id="1.20.1250.20">
    <property type="entry name" value="MFS general substrate transporter like domains"/>
    <property type="match status" value="1"/>
</dbReference>
<keyword evidence="10" id="KW-1185">Reference proteome</keyword>
<evidence type="ECO:0000256" key="1">
    <source>
        <dbReference type="ARBA" id="ARBA00004141"/>
    </source>
</evidence>
<dbReference type="InterPro" id="IPR036259">
    <property type="entry name" value="MFS_trans_sf"/>
</dbReference>
<evidence type="ECO:0000256" key="4">
    <source>
        <dbReference type="ARBA" id="ARBA00022989"/>
    </source>
</evidence>
<dbReference type="InterPro" id="IPR020846">
    <property type="entry name" value="MFS_dom"/>
</dbReference>
<feature type="transmembrane region" description="Helical" evidence="7">
    <location>
        <begin position="209"/>
        <end position="229"/>
    </location>
</feature>
<evidence type="ECO:0000256" key="6">
    <source>
        <dbReference type="SAM" id="MobiDB-lite"/>
    </source>
</evidence>
<evidence type="ECO:0000256" key="7">
    <source>
        <dbReference type="SAM" id="Phobius"/>
    </source>
</evidence>
<dbReference type="GO" id="GO:0016020">
    <property type="term" value="C:membrane"/>
    <property type="evidence" value="ECO:0007669"/>
    <property type="project" value="UniProtKB-SubCell"/>
</dbReference>
<dbReference type="EMBL" id="MCGR01000003">
    <property type="protein sequence ID" value="ORY90782.1"/>
    <property type="molecule type" value="Genomic_DNA"/>
</dbReference>
<evidence type="ECO:0000256" key="5">
    <source>
        <dbReference type="ARBA" id="ARBA00023136"/>
    </source>
</evidence>
<keyword evidence="5 7" id="KW-0472">Membrane</keyword>
<dbReference type="SUPFAM" id="SSF103473">
    <property type="entry name" value="MFS general substrate transporter"/>
    <property type="match status" value="1"/>
</dbReference>
<evidence type="ECO:0000259" key="8">
    <source>
        <dbReference type="PROSITE" id="PS50850"/>
    </source>
</evidence>
<sequence length="541" mass="61446">MSSRLDKHQHGAETPRSHDSKGDLETDTDSWHAGGSVFEDETLAKFYEPPEEYEGKHRFDVNARWTVAEEKALLRKVDLRVCLFVCICFAALQLDRGNISQALSDNMLHDIGITTNDYNLGQTIFYVSFLFMELPSQLISKWLGVDRWIPFQMVAWSIVAISQYSITNKTGFFVTRALLGALEGGFIPDMVLLLSYWYTSRELTIRLSFFWVSLTSTTIIGSFLAAGILKMRGVAGVEGWRYLFLIEGCITLVIGIVAVFYLPPGPTQTASKFRGKKGWFTEREEVILTMRVLRDDPTKSQMHNRQYITLRDLWKSFSDVDHLPLYALGLTTYIATGTVNAYFSLTLKSLGFSTFNTNLLIIPSQILFIINNLGLSFLSRKLNERTIVASLGSWWQFPLMLALVLIPDSTGAWQKYAILTLILGYPYAHPILVSWNSRNSGSVRTRSVSASLYNIAVQLASIISSNIYRADDKPLYKRGNRVLLAIIILNLVIFAFTKVYFILRNRNKQAKWEALTAEERATYLATTKDEGNRRLDFQFAH</sequence>
<dbReference type="PROSITE" id="PS50850">
    <property type="entry name" value="MFS"/>
    <property type="match status" value="1"/>
</dbReference>
<evidence type="ECO:0000256" key="3">
    <source>
        <dbReference type="ARBA" id="ARBA00022692"/>
    </source>
</evidence>
<dbReference type="AlphaFoldDB" id="A0A1Y2G419"/>
<dbReference type="InterPro" id="IPR011701">
    <property type="entry name" value="MFS"/>
</dbReference>
<feature type="transmembrane region" description="Helical" evidence="7">
    <location>
        <begin position="482"/>
        <end position="503"/>
    </location>
</feature>